<dbReference type="PANTHER" id="PTHR21523">
    <property type="match status" value="1"/>
</dbReference>
<feature type="signal peptide" evidence="3">
    <location>
        <begin position="1"/>
        <end position="18"/>
    </location>
</feature>
<keyword evidence="2" id="KW-0812">Transmembrane</keyword>
<feature type="transmembrane region" description="Helical" evidence="2">
    <location>
        <begin position="1241"/>
        <end position="1260"/>
    </location>
</feature>
<dbReference type="Proteomes" id="UP001175271">
    <property type="component" value="Unassembled WGS sequence"/>
</dbReference>
<feature type="chain" id="PRO_5041335123" evidence="3">
    <location>
        <begin position="19"/>
        <end position="2067"/>
    </location>
</feature>
<feature type="transmembrane region" description="Helical" evidence="2">
    <location>
        <begin position="1949"/>
        <end position="1970"/>
    </location>
</feature>
<keyword evidence="5" id="KW-1185">Reference proteome</keyword>
<keyword evidence="2" id="KW-0472">Membrane</keyword>
<feature type="transmembrane region" description="Helical" evidence="2">
    <location>
        <begin position="2023"/>
        <end position="2042"/>
    </location>
</feature>
<feature type="transmembrane region" description="Helical" evidence="2">
    <location>
        <begin position="2048"/>
        <end position="2066"/>
    </location>
</feature>
<dbReference type="InterPro" id="IPR006954">
    <property type="entry name" value="Mlt-10-like"/>
</dbReference>
<feature type="transmembrane region" description="Helical" evidence="2">
    <location>
        <begin position="1267"/>
        <end position="1289"/>
    </location>
</feature>
<comment type="caution">
    <text evidence="4">The sequence shown here is derived from an EMBL/GenBank/DDBJ whole genome shotgun (WGS) entry which is preliminary data.</text>
</comment>
<feature type="transmembrane region" description="Helical" evidence="2">
    <location>
        <begin position="621"/>
        <end position="643"/>
    </location>
</feature>
<dbReference type="PANTHER" id="PTHR21523:SF37">
    <property type="entry name" value="MLT-TEN (MLT-10) RELATED"/>
    <property type="match status" value="1"/>
</dbReference>
<protein>
    <submittedName>
        <fullName evidence="4">Uncharacterized protein</fullName>
    </submittedName>
</protein>
<evidence type="ECO:0000313" key="4">
    <source>
        <dbReference type="EMBL" id="KAK0427200.1"/>
    </source>
</evidence>
<feature type="transmembrane region" description="Helical" evidence="2">
    <location>
        <begin position="1990"/>
        <end position="2011"/>
    </location>
</feature>
<feature type="region of interest" description="Disordered" evidence="1">
    <location>
        <begin position="131"/>
        <end position="159"/>
    </location>
</feature>
<evidence type="ECO:0000313" key="5">
    <source>
        <dbReference type="Proteomes" id="UP001175271"/>
    </source>
</evidence>
<keyword evidence="2" id="KW-1133">Transmembrane helix</keyword>
<evidence type="ECO:0000256" key="1">
    <source>
        <dbReference type="SAM" id="MobiDB-lite"/>
    </source>
</evidence>
<feature type="transmembrane region" description="Helical" evidence="2">
    <location>
        <begin position="1914"/>
        <end position="1937"/>
    </location>
</feature>
<keyword evidence="3" id="KW-0732">Signal</keyword>
<proteinExistence type="predicted"/>
<evidence type="ECO:0000256" key="2">
    <source>
        <dbReference type="SAM" id="Phobius"/>
    </source>
</evidence>
<organism evidence="4 5">
    <name type="scientific">Steinernema hermaphroditum</name>
    <dbReference type="NCBI Taxonomy" id="289476"/>
    <lineage>
        <taxon>Eukaryota</taxon>
        <taxon>Metazoa</taxon>
        <taxon>Ecdysozoa</taxon>
        <taxon>Nematoda</taxon>
        <taxon>Chromadorea</taxon>
        <taxon>Rhabditida</taxon>
        <taxon>Tylenchina</taxon>
        <taxon>Panagrolaimomorpha</taxon>
        <taxon>Strongyloidoidea</taxon>
        <taxon>Steinernematidae</taxon>
        <taxon>Steinernema</taxon>
    </lineage>
</organism>
<gene>
    <name evidence="4" type="ORF">QR680_010110</name>
</gene>
<accession>A0AA39IP03</accession>
<feature type="transmembrane region" description="Helical" evidence="2">
    <location>
        <begin position="1309"/>
        <end position="1331"/>
    </location>
</feature>
<name>A0AA39IP03_9BILA</name>
<reference evidence="4" key="1">
    <citation type="submission" date="2023-06" db="EMBL/GenBank/DDBJ databases">
        <title>Genomic analysis of the entomopathogenic nematode Steinernema hermaphroditum.</title>
        <authorList>
            <person name="Schwarz E.M."/>
            <person name="Heppert J.K."/>
            <person name="Baniya A."/>
            <person name="Schwartz H.T."/>
            <person name="Tan C.-H."/>
            <person name="Antoshechkin I."/>
            <person name="Sternberg P.W."/>
            <person name="Goodrich-Blair H."/>
            <person name="Dillman A.R."/>
        </authorList>
    </citation>
    <scope>NUCLEOTIDE SEQUENCE</scope>
    <source>
        <strain evidence="4">PS9179</strain>
        <tissue evidence="4">Whole animal</tissue>
    </source>
</reference>
<feature type="transmembrane region" description="Helical" evidence="2">
    <location>
        <begin position="546"/>
        <end position="568"/>
    </location>
</feature>
<dbReference type="EMBL" id="JAUCMV010000001">
    <property type="protein sequence ID" value="KAK0427200.1"/>
    <property type="molecule type" value="Genomic_DNA"/>
</dbReference>
<evidence type="ECO:0000256" key="3">
    <source>
        <dbReference type="SAM" id="SignalP"/>
    </source>
</evidence>
<feature type="transmembrane region" description="Helical" evidence="2">
    <location>
        <begin position="580"/>
        <end position="601"/>
    </location>
</feature>
<sequence>MGVREIVVLFLLLRICSATILDDRGQPTEIRLDQIVYDEKEKIHRASLGKDETVQMVRHWLNQGYTSLFSAFANKRVHLLTNEEKREVNKCTNQALAMNQNARCVLKVMELTNGRTHKPKKERNLDKYSKRVGAAQPKRLKFKDPETRSSQTPNKSKMRKNDWVGSFRVFRTKRSTKRANVVRKSSYNLISKNENESSFGEVGRRLTKTLRILKNKDNDDTWQQTLRKLSQKAKEMRIQEKFKKTIEKKFRTKDANASHTIFEDDDPLDPADDLFPNLESMSGRKETKALKGAMNFARDGVKLGMMLTKQNITGFDKKTLRISSPRFLSIVPEENPENTVNILSPSLLSLHNEGEGVENLTSVPKLMNGFKSEEREQWLNFIIEASGVSDSIQKMDAVKETPTGRQLPRDQKGKPYYITKEQAGRFLGSLEERKIDVHLRLKRSYTPEQIKEMNTTGYTSLNKEQIHIMYGPDSPYHCNETYVKFMNLSKEDMEQHILENVRMAAEMDSFNVREKDLIASPVVLTPVIGPAGAKIASQPMILSPVLLSPLIEAPAVFGILVLTPWLFVPVILSPRLMGSLILSPFVLSPVVLSPLMMHPVILSPGVMDPLILSPMAMVPFILSPLVMCPGVLSPLLLTPFILTPGVMSPFILSPMLLDPMIYSPQLLFGVILSPYALSPIIHSPSLMHLKVYLVITFGFKACSAILTDKKGKTLEIKPEHITYDADNKIHRAHLDKDDTYELMNHWLNQGYSNLYSAFANKKLHLLTQKERKIVNKCTSQAFGATESAKCVLQVIELTKGRTERPRSERNFSKYNRRAKGKSPRRLTFSTNHAVMTDRKLKDYVNVEERSGSEWVGPFRVFRAKRSLIPRVIVRRENYTLVGKHEKESAFGEVGRRLTKTLKLLKNKNDDDTWDDTMHKLNIRARELRVQEKFTRTIANKFLRRDTNSILDDDDFLDPTDNLFPELSEGIGFKDKKMFHNVLGFARDGVKLGMMLGKQNTTNFDTKTLRINSPRFLSVVPEQDPDNTINILSPSILSLHSQGKGVENLISMPKLMKDFREEERREWMNFIVEASGVSDAVGQIDLAQDIVRRRRRLKDDAGKQFYVTRENVTKWVGDHEARKAERMGQLMKTYTSHQLKELNETGYTVLDKDQLHFLYGPESPYNNSEAYNALMNISRHEIDEMIERDIRLAAEMESFKVRERDIVGSSLLFAVVTGPAGSAALSQNIILTPVVLSIAVEAPGVLGALVLSPLLFVPFVLSPRAVGALILSPFMFCPIVLNPFAIHPLILSPAPFDPFIITPLLLTPFILDPVLFTPGILSPFCLSPIILTPGVGSPFVLSPLLLSPIIFSPQVLFAVILTPYALSPIIQITLGLKVCTGILTDNKGRALEIKPEQIFYDEEKQVHRAELGEEDAYKLMDHWMNQGYSTLYSAFANKRLHLLTEGERKIVNKCTSSAFGAAENAKCVLKVIELTKGRTRRPKKERNFVKYSNKLNHRQPKRLAYPSHGEVGEPKKLRKRNLHTPTATAFNGDVQWVGSFGVYRAKRWASRVNITQSDGYTLIGQREKESPFGEVGRRLTKTLRLLKNKTEDDTWEHTMNKLDQRAKELRIQDKFRKSITNKFMMRDNNGFFEQDDVLDPADNLFPDLEAGLNRKDKRAFQNVMNFARDGVKLGMMLAKQNTSNFDRKTVKINSPRFLSVVPEEDPDNTINILSPSILSLHNQGKGVENLTSVPKLMHGFRAEERDQWMNFIIEASGVSDAVEKIDLAEDFRHHRRRLRDDSGKQLFLTKDNMTRWVGDYETRKLELQGRLMKTYTKQQLRDLNATGYTILNKDQLYMLYGPESPYNNSEAYNRLINVSKHEIDEVIERDIRLAAEVDSFKVRKNDIVGSSFLFAVVTGPAGSAALSQNIILTPILLSIAVEAPAVVGSVVLSPLAFVPFVLSPRAVGSIILSPFIFCPIVLNPLAVHPIILSPAVFDPFILTPLLLTPFILDPVVFTPGILAPLCLSPLILDPGFGSPFILSPLLLSPIIFSPQTLFAVILTPYALSPIVQSPFILTTILLSPGFLS</sequence>
<dbReference type="Pfam" id="PF04870">
    <property type="entry name" value="Moulting_cycle"/>
    <property type="match status" value="3"/>
</dbReference>